<feature type="region of interest" description="Disordered" evidence="1">
    <location>
        <begin position="307"/>
        <end position="350"/>
    </location>
</feature>
<dbReference type="InterPro" id="IPR011029">
    <property type="entry name" value="DEATH-like_dom_sf"/>
</dbReference>
<feature type="compositionally biased region" description="Polar residues" evidence="1">
    <location>
        <begin position="318"/>
        <end position="340"/>
    </location>
</feature>
<evidence type="ECO:0000313" key="3">
    <source>
        <dbReference type="EnsemblMetazoa" id="PPAI003151-PA"/>
    </source>
</evidence>
<feature type="compositionally biased region" description="Polar residues" evidence="1">
    <location>
        <begin position="234"/>
        <end position="255"/>
    </location>
</feature>
<name>A0A1B0D6P2_PHLPP</name>
<dbReference type="EnsemblMetazoa" id="PPAI003151-RA">
    <property type="protein sequence ID" value="PPAI003151-PA"/>
    <property type="gene ID" value="PPAI003151"/>
</dbReference>
<dbReference type="EMBL" id="AJVK01026126">
    <property type="status" value="NOT_ANNOTATED_CDS"/>
    <property type="molecule type" value="Genomic_DNA"/>
</dbReference>
<feature type="region of interest" description="Disordered" evidence="1">
    <location>
        <begin position="231"/>
        <end position="264"/>
    </location>
</feature>
<accession>A0A1B0D6P2</accession>
<dbReference type="Pfam" id="PF14786">
    <property type="entry name" value="Death_2"/>
    <property type="match status" value="1"/>
</dbReference>
<dbReference type="Gene3D" id="1.10.533.10">
    <property type="entry name" value="Death Domain, Fas"/>
    <property type="match status" value="1"/>
</dbReference>
<dbReference type="VEuPathDB" id="VectorBase:PPAI003151"/>
<feature type="domain" description="Tube Death" evidence="2">
    <location>
        <begin position="5"/>
        <end position="132"/>
    </location>
</feature>
<dbReference type="CDD" id="cd08308">
    <property type="entry name" value="Death_Tube"/>
    <property type="match status" value="1"/>
</dbReference>
<dbReference type="VEuPathDB" id="VectorBase:PPAPM1_002703"/>
<evidence type="ECO:0000313" key="4">
    <source>
        <dbReference type="Proteomes" id="UP000092462"/>
    </source>
</evidence>
<reference evidence="3" key="1">
    <citation type="submission" date="2022-08" db="UniProtKB">
        <authorList>
            <consortium name="EnsemblMetazoa"/>
        </authorList>
    </citation>
    <scope>IDENTIFICATION</scope>
    <source>
        <strain evidence="3">Israel</strain>
    </source>
</reference>
<dbReference type="SUPFAM" id="SSF47986">
    <property type="entry name" value="DEATH domain"/>
    <property type="match status" value="1"/>
</dbReference>
<organism evidence="3 4">
    <name type="scientific">Phlebotomus papatasi</name>
    <name type="common">Sandfly</name>
    <dbReference type="NCBI Taxonomy" id="29031"/>
    <lineage>
        <taxon>Eukaryota</taxon>
        <taxon>Metazoa</taxon>
        <taxon>Ecdysozoa</taxon>
        <taxon>Arthropoda</taxon>
        <taxon>Hexapoda</taxon>
        <taxon>Insecta</taxon>
        <taxon>Pterygota</taxon>
        <taxon>Neoptera</taxon>
        <taxon>Endopterygota</taxon>
        <taxon>Diptera</taxon>
        <taxon>Nematocera</taxon>
        <taxon>Psychodoidea</taxon>
        <taxon>Psychodidae</taxon>
        <taxon>Phlebotomus</taxon>
        <taxon>Phlebotomus</taxon>
    </lineage>
</organism>
<keyword evidence="4" id="KW-1185">Reference proteome</keyword>
<evidence type="ECO:0000259" key="2">
    <source>
        <dbReference type="Pfam" id="PF14786"/>
    </source>
</evidence>
<proteinExistence type="predicted"/>
<dbReference type="InterPro" id="IPR029397">
    <property type="entry name" value="Tube_Death"/>
</dbReference>
<protein>
    <recommendedName>
        <fullName evidence="2">Tube Death domain-containing protein</fullName>
    </recommendedName>
</protein>
<dbReference type="Proteomes" id="UP000092462">
    <property type="component" value="Unassembled WGS sequence"/>
</dbReference>
<dbReference type="AlphaFoldDB" id="A0A1B0D6P2"/>
<evidence type="ECO:0000256" key="1">
    <source>
        <dbReference type="SAM" id="MobiDB-lite"/>
    </source>
</evidence>
<sequence>MTTLTRKTEIRHLPSAEVFKIAQQLDSSQNWKKLMRIIPKKLEEDADIVVFGGKYNAEHIKIIENNKGSRLAAEVLIDEWGTSGRIRPNLAHLLQLLVKAELFRAAEYVACDLLNEPLPKRPDKGPAAKIDITLPPDEEIEAIGGILSNMEYPNSSNLNNDRSQMDNNRDFYDKWTPNDQQKIRLDESRNRISENLIEFSVSSVSVTQDSNFSLHSDIVGNDGIVLVGGEDGPSNASRNIPSSIDTLSTDIPDTVTSNSENNTEIPNTEINDVLPDVSLLRVHRADPPEDSSDNLPHFSLLMPRAPRANETKSEDTDVNLSSDSETFQSTSEIISDSIPNIPNLPMLQGK</sequence>